<keyword evidence="3" id="KW-1185">Reference proteome</keyword>
<dbReference type="GO" id="GO:0006508">
    <property type="term" value="P:proteolysis"/>
    <property type="evidence" value="ECO:0007669"/>
    <property type="project" value="UniProtKB-KW"/>
</dbReference>
<proteinExistence type="predicted"/>
<dbReference type="Proteomes" id="UP000641137">
    <property type="component" value="Unassembled WGS sequence"/>
</dbReference>
<dbReference type="PANTHER" id="PTHR46732:SF8">
    <property type="entry name" value="ATP-DEPENDENT PROTEASE LA (LON) DOMAIN PROTEIN"/>
    <property type="match status" value="1"/>
</dbReference>
<reference evidence="2" key="1">
    <citation type="journal article" date="2014" name="Int. J. Syst. Evol. Microbiol.">
        <title>Complete genome sequence of Corynebacterium casei LMG S-19264T (=DSM 44701T), isolated from a smear-ripened cheese.</title>
        <authorList>
            <consortium name="US DOE Joint Genome Institute (JGI-PGF)"/>
            <person name="Walter F."/>
            <person name="Albersmeier A."/>
            <person name="Kalinowski J."/>
            <person name="Ruckert C."/>
        </authorList>
    </citation>
    <scope>NUCLEOTIDE SEQUENCE</scope>
    <source>
        <strain evidence="2">KCTC 42097</strain>
    </source>
</reference>
<dbReference type="SMART" id="SM00464">
    <property type="entry name" value="LON"/>
    <property type="match status" value="1"/>
</dbReference>
<comment type="caution">
    <text evidence="2">The sequence shown here is derived from an EMBL/GenBank/DDBJ whole genome shotgun (WGS) entry which is preliminary data.</text>
</comment>
<protein>
    <submittedName>
        <fullName evidence="2">ATP-dependent protease</fullName>
    </submittedName>
</protein>
<dbReference type="SUPFAM" id="SSF88697">
    <property type="entry name" value="PUA domain-like"/>
    <property type="match status" value="1"/>
</dbReference>
<evidence type="ECO:0000313" key="3">
    <source>
        <dbReference type="Proteomes" id="UP000641137"/>
    </source>
</evidence>
<name>A0A8J3GI22_9HYPH</name>
<dbReference type="PANTHER" id="PTHR46732">
    <property type="entry name" value="ATP-DEPENDENT PROTEASE LA (LON) DOMAIN PROTEIN"/>
    <property type="match status" value="1"/>
</dbReference>
<accession>A0A8J3GI22</accession>
<evidence type="ECO:0000259" key="1">
    <source>
        <dbReference type="PROSITE" id="PS51787"/>
    </source>
</evidence>
<organism evidence="2 3">
    <name type="scientific">Limoniibacter endophyticus</name>
    <dbReference type="NCBI Taxonomy" id="1565040"/>
    <lineage>
        <taxon>Bacteria</taxon>
        <taxon>Pseudomonadati</taxon>
        <taxon>Pseudomonadota</taxon>
        <taxon>Alphaproteobacteria</taxon>
        <taxon>Hyphomicrobiales</taxon>
        <taxon>Bartonellaceae</taxon>
        <taxon>Limoniibacter</taxon>
    </lineage>
</organism>
<dbReference type="GO" id="GO:0008233">
    <property type="term" value="F:peptidase activity"/>
    <property type="evidence" value="ECO:0007669"/>
    <property type="project" value="UniProtKB-KW"/>
</dbReference>
<keyword evidence="2" id="KW-0378">Hydrolase</keyword>
<dbReference type="Gene3D" id="2.30.130.40">
    <property type="entry name" value="LON domain-like"/>
    <property type="match status" value="1"/>
</dbReference>
<evidence type="ECO:0000313" key="2">
    <source>
        <dbReference type="EMBL" id="GHC74318.1"/>
    </source>
</evidence>
<dbReference type="EMBL" id="BMZO01000007">
    <property type="protein sequence ID" value="GHC74318.1"/>
    <property type="molecule type" value="Genomic_DNA"/>
</dbReference>
<sequence>MIQAGNAHYRRDSDLPETVPVFPLNGALLLPLGRLPLTIFEPRYIAMVDDALASNRLIGMIQTMADTEELEGEPGLKPVGCAGRIVSFSENGDGRYLILLEGISRFRVTEEISGGKPYRQVRSKFFISDLDQALESDAVDRDSLLEVFQLYLEANGLETDWEMIRQADNALLVNSLCMMAPYGPAEKQALLEAPDLKSRAETLIAITEMELAKQATEPGSTRLQ</sequence>
<feature type="domain" description="Lon N-terminal" evidence="1">
    <location>
        <begin position="19"/>
        <end position="211"/>
    </location>
</feature>
<dbReference type="InterPro" id="IPR015947">
    <property type="entry name" value="PUA-like_sf"/>
</dbReference>
<dbReference type="InterPro" id="IPR046336">
    <property type="entry name" value="Lon_prtase_N_sf"/>
</dbReference>
<keyword evidence="2" id="KW-0645">Protease</keyword>
<reference evidence="2" key="2">
    <citation type="submission" date="2020-09" db="EMBL/GenBank/DDBJ databases">
        <authorList>
            <person name="Sun Q."/>
            <person name="Kim S."/>
        </authorList>
    </citation>
    <scope>NUCLEOTIDE SEQUENCE</scope>
    <source>
        <strain evidence="2">KCTC 42097</strain>
    </source>
</reference>
<dbReference type="PROSITE" id="PS51787">
    <property type="entry name" value="LON_N"/>
    <property type="match status" value="1"/>
</dbReference>
<dbReference type="AlphaFoldDB" id="A0A8J3GI22"/>
<dbReference type="Pfam" id="PF02190">
    <property type="entry name" value="LON_substr_bdg"/>
    <property type="match status" value="1"/>
</dbReference>
<dbReference type="InterPro" id="IPR003111">
    <property type="entry name" value="Lon_prtase_N"/>
</dbReference>
<gene>
    <name evidence="2" type="ORF">GCM10010136_23410</name>
</gene>